<evidence type="ECO:0000313" key="2">
    <source>
        <dbReference type="Proteomes" id="UP000557749"/>
    </source>
</evidence>
<protein>
    <submittedName>
        <fullName evidence="1">Uncharacterized protein</fullName>
    </submittedName>
</protein>
<accession>A0AAW3SU15</accession>
<dbReference type="EMBL" id="JACERJ010000003">
    <property type="protein sequence ID" value="MBA5203625.1"/>
    <property type="molecule type" value="Genomic_DNA"/>
</dbReference>
<sequence>MDTPSVIALSQQVQSELEKWGLVRAYKEQLTALLPTGTRVPTVLTDRGVTQFDALFQWED</sequence>
<proteinExistence type="predicted"/>
<dbReference type="AlphaFoldDB" id="A0AAW3SU15"/>
<organism evidence="1 2">
    <name type="scientific">Pectobacterium aroidearum</name>
    <dbReference type="NCBI Taxonomy" id="1201031"/>
    <lineage>
        <taxon>Bacteria</taxon>
        <taxon>Pseudomonadati</taxon>
        <taxon>Pseudomonadota</taxon>
        <taxon>Gammaproteobacteria</taxon>
        <taxon>Enterobacterales</taxon>
        <taxon>Pectobacteriaceae</taxon>
        <taxon>Pectobacterium</taxon>
    </lineage>
</organism>
<evidence type="ECO:0000313" key="1">
    <source>
        <dbReference type="EMBL" id="MBA5203625.1"/>
    </source>
</evidence>
<comment type="caution">
    <text evidence="1">The sequence shown here is derived from an EMBL/GenBank/DDBJ whole genome shotgun (WGS) entry which is preliminary data.</text>
</comment>
<name>A0AAW3SU15_9GAMM</name>
<dbReference type="RefSeq" id="WP_181844937.1">
    <property type="nucleotide sequence ID" value="NZ_JACERJ010000003.1"/>
</dbReference>
<reference evidence="1 2" key="1">
    <citation type="submission" date="2020-07" db="EMBL/GenBank/DDBJ databases">
        <title>Characterization of Pectobacterium aroidearum strains causing soft rot on Amorphophallus konjac.</title>
        <authorList>
            <person name="Xie H."/>
        </authorList>
    </citation>
    <scope>NUCLEOTIDE SEQUENCE [LARGE SCALE GENOMIC DNA]</scope>
    <source>
        <strain evidence="1 2">MY7</strain>
    </source>
</reference>
<dbReference type="Proteomes" id="UP000557749">
    <property type="component" value="Unassembled WGS sequence"/>
</dbReference>
<gene>
    <name evidence="1" type="ORF">H2Y57_08000</name>
</gene>